<keyword evidence="3" id="KW-0276">Fatty acid metabolism</keyword>
<evidence type="ECO:0000256" key="3">
    <source>
        <dbReference type="ARBA" id="ARBA00022832"/>
    </source>
</evidence>
<dbReference type="RefSeq" id="WP_114531151.1">
    <property type="nucleotide sequence ID" value="NZ_JBHYWK010000029.1"/>
</dbReference>
<keyword evidence="5" id="KW-1133">Transmembrane helix</keyword>
<dbReference type="GO" id="GO:0006633">
    <property type="term" value="P:fatty acid biosynthetic process"/>
    <property type="evidence" value="ECO:0007669"/>
    <property type="project" value="TreeGrafter"/>
</dbReference>
<dbReference type="GO" id="GO:0071766">
    <property type="term" value="P:Actinobacterium-type cell wall biogenesis"/>
    <property type="evidence" value="ECO:0007669"/>
    <property type="project" value="UniProtKB-ARBA"/>
</dbReference>
<dbReference type="GO" id="GO:0070566">
    <property type="term" value="F:adenylyltransferase activity"/>
    <property type="evidence" value="ECO:0007669"/>
    <property type="project" value="TreeGrafter"/>
</dbReference>
<dbReference type="InterPro" id="IPR040097">
    <property type="entry name" value="FAAL/FAAC"/>
</dbReference>
<dbReference type="InterPro" id="IPR042099">
    <property type="entry name" value="ANL_N_sf"/>
</dbReference>
<dbReference type="GO" id="GO:0005886">
    <property type="term" value="C:plasma membrane"/>
    <property type="evidence" value="ECO:0007669"/>
    <property type="project" value="TreeGrafter"/>
</dbReference>
<dbReference type="InterPro" id="IPR000873">
    <property type="entry name" value="AMP-dep_synth/lig_dom"/>
</dbReference>
<keyword evidence="5" id="KW-0472">Membrane</keyword>
<evidence type="ECO:0000313" key="7">
    <source>
        <dbReference type="EMBL" id="RDD86146.1"/>
    </source>
</evidence>
<dbReference type="OrthoDB" id="3671040at2"/>
<dbReference type="Pfam" id="PF00501">
    <property type="entry name" value="AMP-binding"/>
    <property type="match status" value="1"/>
</dbReference>
<protein>
    <submittedName>
        <fullName evidence="7">Peptide synthetase</fullName>
    </submittedName>
</protein>
<dbReference type="PROSITE" id="PS00455">
    <property type="entry name" value="AMP_BINDING"/>
    <property type="match status" value="1"/>
</dbReference>
<comment type="similarity">
    <text evidence="1">Belongs to the ATP-dependent AMP-binding enzyme family.</text>
</comment>
<evidence type="ECO:0000256" key="2">
    <source>
        <dbReference type="ARBA" id="ARBA00022598"/>
    </source>
</evidence>
<evidence type="ECO:0000256" key="4">
    <source>
        <dbReference type="ARBA" id="ARBA00023098"/>
    </source>
</evidence>
<reference evidence="7 8" key="1">
    <citation type="submission" date="2018-07" db="EMBL/GenBank/DDBJ databases">
        <title>Genome guided investigation of antibiotics producing actinomycetales strain isolated from a Macau mangrove ecosystem.</title>
        <authorList>
            <person name="Hu D."/>
        </authorList>
    </citation>
    <scope>NUCLEOTIDE SEQUENCE [LARGE SCALE GENOMIC DNA]</scope>
    <source>
        <strain evidence="7 8">2297</strain>
    </source>
</reference>
<sequence>MAGIVTAPSVTAMLVKHAENQPEKEAAAFVTDPLREDGTQWLTYAELDARARSLAVRLHRSSIGPGERALLLYPAGLDFLVAFFGCLYAGVVAVPSSLPGRYRHERHRVRRIADDSGAAAVLTDTGTRDDVEAWCAEGGLDGLPLLATDEAGPGPGDWTMPATDHATLAVLQYTSGSTGDPKGVMISHGNLLHNAENIADALGLDDTTRGGGWIPHFHDMGLMGLMTTPLMTGSATVLMSPSTFLKRPHLWLHMIDRLDVNFSAAPDFAYDVCSRRVTDAQAEGLDLSRWRHAVDGSEPVRSAVLDRFHQRFAEYGLRPETLAPSYGMAEATLFVSGAIDVAPSSVRVDAGSLERNEFRPTAEESGRDVVNCGPPLGAEVLVVDPDTRRTLPEGSVGELWLRGPVVGQGYWGREATNEAEFRATTAEGAGGYLRTGDLGALYEGELYITGRIKDVLNLRGRNLYPQDIEHELRLQRPELGNLVGACFAVPQTVGPGQDDVLVVTHEVRGIKDEERLRELAADMRLTVAREFGAPVGAVLLLRPGGVRRTTSGKIQRSAMRELFRAGALEPTYADYQPMLLPTAASREQAPA</sequence>
<comment type="caution">
    <text evidence="7">The sequence shown here is derived from an EMBL/GenBank/DDBJ whole genome shotgun (WGS) entry which is preliminary data.</text>
</comment>
<dbReference type="FunFam" id="3.40.50.12780:FF:000013">
    <property type="entry name" value="Long-chain-fatty-acid--AMP ligase FadD32"/>
    <property type="match status" value="1"/>
</dbReference>
<dbReference type="Gene3D" id="3.40.50.12780">
    <property type="entry name" value="N-terminal domain of ligase-like"/>
    <property type="match status" value="1"/>
</dbReference>
<organism evidence="7 8">
    <name type="scientific">Streptomyces parvulus</name>
    <dbReference type="NCBI Taxonomy" id="146923"/>
    <lineage>
        <taxon>Bacteria</taxon>
        <taxon>Bacillati</taxon>
        <taxon>Actinomycetota</taxon>
        <taxon>Actinomycetes</taxon>
        <taxon>Kitasatosporales</taxon>
        <taxon>Streptomycetaceae</taxon>
        <taxon>Streptomyces</taxon>
    </lineage>
</organism>
<feature type="domain" description="AMP-dependent synthetase/ligase" evidence="6">
    <location>
        <begin position="16"/>
        <end position="411"/>
    </location>
</feature>
<dbReference type="AlphaFoldDB" id="A0A369UZF0"/>
<accession>A0A369UZF0</accession>
<dbReference type="InterPro" id="IPR045851">
    <property type="entry name" value="AMP-bd_C_sf"/>
</dbReference>
<dbReference type="Proteomes" id="UP000253742">
    <property type="component" value="Unassembled WGS sequence"/>
</dbReference>
<dbReference type="SUPFAM" id="SSF56801">
    <property type="entry name" value="Acetyl-CoA synthetase-like"/>
    <property type="match status" value="1"/>
</dbReference>
<evidence type="ECO:0000313" key="8">
    <source>
        <dbReference type="Proteomes" id="UP000253742"/>
    </source>
</evidence>
<feature type="transmembrane region" description="Helical" evidence="5">
    <location>
        <begin position="79"/>
        <end position="98"/>
    </location>
</feature>
<name>A0A369UZF0_9ACTN</name>
<keyword evidence="5" id="KW-0812">Transmembrane</keyword>
<keyword evidence="4" id="KW-0443">Lipid metabolism</keyword>
<evidence type="ECO:0000259" key="6">
    <source>
        <dbReference type="Pfam" id="PF00501"/>
    </source>
</evidence>
<dbReference type="CDD" id="cd05931">
    <property type="entry name" value="FAAL"/>
    <property type="match status" value="1"/>
</dbReference>
<dbReference type="EMBL" id="QQBH01000019">
    <property type="protein sequence ID" value="RDD86146.1"/>
    <property type="molecule type" value="Genomic_DNA"/>
</dbReference>
<evidence type="ECO:0000256" key="5">
    <source>
        <dbReference type="SAM" id="Phobius"/>
    </source>
</evidence>
<dbReference type="InterPro" id="IPR020845">
    <property type="entry name" value="AMP-binding_CS"/>
</dbReference>
<dbReference type="PANTHER" id="PTHR22754:SF32">
    <property type="entry name" value="DISCO-INTERACTING PROTEIN 2"/>
    <property type="match status" value="1"/>
</dbReference>
<dbReference type="Gene3D" id="3.30.300.30">
    <property type="match status" value="1"/>
</dbReference>
<evidence type="ECO:0000256" key="1">
    <source>
        <dbReference type="ARBA" id="ARBA00006432"/>
    </source>
</evidence>
<dbReference type="PANTHER" id="PTHR22754">
    <property type="entry name" value="DISCO-INTERACTING PROTEIN 2 DIP2 -RELATED"/>
    <property type="match status" value="1"/>
</dbReference>
<dbReference type="GO" id="GO:0016874">
    <property type="term" value="F:ligase activity"/>
    <property type="evidence" value="ECO:0007669"/>
    <property type="project" value="UniProtKB-KW"/>
</dbReference>
<gene>
    <name evidence="7" type="ORF">DVZ84_25560</name>
</gene>
<keyword evidence="2" id="KW-0436">Ligase</keyword>
<proteinExistence type="inferred from homology"/>